<evidence type="ECO:0000313" key="2">
    <source>
        <dbReference type="Proteomes" id="UP000887159"/>
    </source>
</evidence>
<dbReference type="Proteomes" id="UP000887159">
    <property type="component" value="Unassembled WGS sequence"/>
</dbReference>
<reference evidence="1" key="1">
    <citation type="submission" date="2020-08" db="EMBL/GenBank/DDBJ databases">
        <title>Multicomponent nature underlies the extraordinary mechanical properties of spider dragline silk.</title>
        <authorList>
            <person name="Kono N."/>
            <person name="Nakamura H."/>
            <person name="Mori M."/>
            <person name="Yoshida Y."/>
            <person name="Ohtoshi R."/>
            <person name="Malay A.D."/>
            <person name="Moran D.A.P."/>
            <person name="Tomita M."/>
            <person name="Numata K."/>
            <person name="Arakawa K."/>
        </authorList>
    </citation>
    <scope>NUCLEOTIDE SEQUENCE</scope>
</reference>
<comment type="caution">
    <text evidence="1">The sequence shown here is derived from an EMBL/GenBank/DDBJ whole genome shotgun (WGS) entry which is preliminary data.</text>
</comment>
<proteinExistence type="predicted"/>
<accession>A0A8X6VP77</accession>
<evidence type="ECO:0000313" key="1">
    <source>
        <dbReference type="EMBL" id="GFY14240.1"/>
    </source>
</evidence>
<sequence>MQWREQRMSPPEAQVESVSCVEIETDGSCDHFFGPSFLRGHWTERSFLVSGLERRHHHRLPLRRSLSAARLHDWGEQSLHPSDRLGEDLSTAAKNRHFGGSSFWRSQRVTFFTPLIILSVPLKDPGNRGHMMLPTQDEPGLE</sequence>
<name>A0A8X6VP77_TRICX</name>
<dbReference type="EMBL" id="BMAU01021327">
    <property type="protein sequence ID" value="GFY14240.1"/>
    <property type="molecule type" value="Genomic_DNA"/>
</dbReference>
<protein>
    <submittedName>
        <fullName evidence="1">Uncharacterized protein</fullName>
    </submittedName>
</protein>
<dbReference type="AlphaFoldDB" id="A0A8X6VP77"/>
<gene>
    <name evidence="1" type="ORF">TNCV_3614291</name>
</gene>
<keyword evidence="2" id="KW-1185">Reference proteome</keyword>
<organism evidence="1 2">
    <name type="scientific">Trichonephila clavipes</name>
    <name type="common">Golden silk orbweaver</name>
    <name type="synonym">Nephila clavipes</name>
    <dbReference type="NCBI Taxonomy" id="2585209"/>
    <lineage>
        <taxon>Eukaryota</taxon>
        <taxon>Metazoa</taxon>
        <taxon>Ecdysozoa</taxon>
        <taxon>Arthropoda</taxon>
        <taxon>Chelicerata</taxon>
        <taxon>Arachnida</taxon>
        <taxon>Araneae</taxon>
        <taxon>Araneomorphae</taxon>
        <taxon>Entelegynae</taxon>
        <taxon>Araneoidea</taxon>
        <taxon>Nephilidae</taxon>
        <taxon>Trichonephila</taxon>
    </lineage>
</organism>